<accession>A0ABW3TKD1</accession>
<feature type="chain" id="PRO_5046400771" description="Pyrroloquinoline-quinone binding quinoprotein" evidence="1">
    <location>
        <begin position="27"/>
        <end position="788"/>
    </location>
</feature>
<evidence type="ECO:0000313" key="2">
    <source>
        <dbReference type="EMBL" id="MFD1201050.1"/>
    </source>
</evidence>
<evidence type="ECO:0000313" key="3">
    <source>
        <dbReference type="Proteomes" id="UP001597181"/>
    </source>
</evidence>
<dbReference type="RefSeq" id="WP_343959821.1">
    <property type="nucleotide sequence ID" value="NZ_BAAAKZ010000003.1"/>
</dbReference>
<dbReference type="InterPro" id="IPR011047">
    <property type="entry name" value="Quinoprotein_ADH-like_sf"/>
</dbReference>
<comment type="caution">
    <text evidence="2">The sequence shown here is derived from an EMBL/GenBank/DDBJ whole genome shotgun (WGS) entry which is preliminary data.</text>
</comment>
<organism evidence="2 3">
    <name type="scientific">Leucobacter albus</name>
    <dbReference type="NCBI Taxonomy" id="272210"/>
    <lineage>
        <taxon>Bacteria</taxon>
        <taxon>Bacillati</taxon>
        <taxon>Actinomycetota</taxon>
        <taxon>Actinomycetes</taxon>
        <taxon>Micrococcales</taxon>
        <taxon>Microbacteriaceae</taxon>
        <taxon>Leucobacter</taxon>
    </lineage>
</organism>
<evidence type="ECO:0008006" key="4">
    <source>
        <dbReference type="Google" id="ProtNLM"/>
    </source>
</evidence>
<protein>
    <recommendedName>
        <fullName evidence="4">Pyrroloquinoline-quinone binding quinoprotein</fullName>
    </recommendedName>
</protein>
<name>A0ABW3TKD1_9MICO</name>
<dbReference type="SUPFAM" id="SSF50998">
    <property type="entry name" value="Quinoprotein alcohol dehydrogenase-like"/>
    <property type="match status" value="1"/>
</dbReference>
<proteinExistence type="predicted"/>
<sequence>MSTRAALIASVTAAALLIGGTGAALAATGTLSRWIPGLAGQPADTAAGPLGYTDDGTAPRSFADGVELAWRVDSDAFVTPKTGPDTASSWLGGHFDRATIGLDSPFYPAATKNAVMFVARGVDSKLVLLDAADGTEIWSTEIRQGHANCAPAAERVERFYCVAAGDEGEPSVLWEVTASGEATSTEVAPGLSRVATSADRIVLASMFTARGEASAVALDLDGRELWSSDNLHTGGYYGITIAGERTLLRSGGSWTLLDGTGATVATGTGASVYEGGDGSCDALLTPGGHLVAASTPERCDTVTGSVVWGGGRDILDVHAVTIDGEDAIVRSNAESGTTVSTFAADGSLAELWSDPRGGAFVGATGGEGSALVVRGSDSSHSFSAATGELLAEWSQPEFGFEAGYRSDQLSVPTLDLVLDEHGTSVSNGALVDVTTGGTLGALAYPTDAHEAWLTYAGLLVTERGCPDCSTAGGNGSDRFLSLYRPIDSGGSGSAATAALPAGMPQCPDPTVLLAWAEYTNGWVLVCGYDATTPAFVQVRPADGSADIFSIGAKSPASKEALAACKWDPDTRRITATLTDGSRIVLDYDLGTLSVVDGSGKTTLAQERFVRYIFVPLGSQLRTLADTAGTSGAFDVSSPDDTAEDQVRYLIEVLERAYEGRALVKSALPKLQNCTASAGGYADSVTAMEQVRDNRAKLLAALDAMPVDLIPDGPALLDDLREAIAQSHTANQEYVAWAKAANASGCAQLSAAGKAAAVASDAPKERFAERWNANIAPKFGVRSVDPWFI</sequence>
<dbReference type="EMBL" id="JBHTLY010000001">
    <property type="protein sequence ID" value="MFD1201050.1"/>
    <property type="molecule type" value="Genomic_DNA"/>
</dbReference>
<reference evidence="3" key="1">
    <citation type="journal article" date="2019" name="Int. J. Syst. Evol. Microbiol.">
        <title>The Global Catalogue of Microorganisms (GCM) 10K type strain sequencing project: providing services to taxonomists for standard genome sequencing and annotation.</title>
        <authorList>
            <consortium name="The Broad Institute Genomics Platform"/>
            <consortium name="The Broad Institute Genome Sequencing Center for Infectious Disease"/>
            <person name="Wu L."/>
            <person name="Ma J."/>
        </authorList>
    </citation>
    <scope>NUCLEOTIDE SEQUENCE [LARGE SCALE GENOMIC DNA]</scope>
    <source>
        <strain evidence="3">CCUG 50213</strain>
    </source>
</reference>
<dbReference type="Proteomes" id="UP001597181">
    <property type="component" value="Unassembled WGS sequence"/>
</dbReference>
<keyword evidence="3" id="KW-1185">Reference proteome</keyword>
<feature type="signal peptide" evidence="1">
    <location>
        <begin position="1"/>
        <end position="26"/>
    </location>
</feature>
<keyword evidence="1" id="KW-0732">Signal</keyword>
<evidence type="ECO:0000256" key="1">
    <source>
        <dbReference type="SAM" id="SignalP"/>
    </source>
</evidence>
<gene>
    <name evidence="2" type="ORF">ACFQ3U_03990</name>
</gene>